<feature type="transmembrane region" description="Helical" evidence="1">
    <location>
        <begin position="9"/>
        <end position="27"/>
    </location>
</feature>
<keyword evidence="3" id="KW-1185">Reference proteome</keyword>
<dbReference type="KEGG" id="fsm:CCS41_02020"/>
<keyword evidence="1" id="KW-0472">Membrane</keyword>
<feature type="transmembrane region" description="Helical" evidence="1">
    <location>
        <begin position="33"/>
        <end position="51"/>
    </location>
</feature>
<evidence type="ECO:0000256" key="1">
    <source>
        <dbReference type="SAM" id="Phobius"/>
    </source>
</evidence>
<reference evidence="2 3" key="1">
    <citation type="submission" date="2017-05" db="EMBL/GenBank/DDBJ databases">
        <title>Genome sequence of Candidatus Fukatsuia symbiotica and Candidatus Hamiltonella defensa from Acyrthosiphon pisum strain 5D.</title>
        <authorList>
            <person name="Patel V.A."/>
            <person name="Chevignon G."/>
            <person name="Russell J.A."/>
            <person name="Oliver K.M."/>
        </authorList>
    </citation>
    <scope>NUCLEOTIDE SEQUENCE [LARGE SCALE GENOMIC DNA]</scope>
    <source>
        <strain evidence="2 3">5D</strain>
    </source>
</reference>
<protein>
    <recommendedName>
        <fullName evidence="4">Holin</fullName>
    </recommendedName>
</protein>
<evidence type="ECO:0008006" key="4">
    <source>
        <dbReference type="Google" id="ProtNLM"/>
    </source>
</evidence>
<feature type="transmembrane region" description="Helical" evidence="1">
    <location>
        <begin position="86"/>
        <end position="107"/>
    </location>
</feature>
<dbReference type="OrthoDB" id="8688566at2"/>
<keyword evidence="1" id="KW-0812">Transmembrane</keyword>
<keyword evidence="1" id="KW-1133">Transmembrane helix</keyword>
<gene>
    <name evidence="2" type="ORF">CCS41_02020</name>
</gene>
<evidence type="ECO:0000313" key="2">
    <source>
        <dbReference type="EMBL" id="AWK13555.1"/>
    </source>
</evidence>
<dbReference type="EMBL" id="CP021659">
    <property type="protein sequence ID" value="AWK13555.1"/>
    <property type="molecule type" value="Genomic_DNA"/>
</dbReference>
<sequence length="109" mass="12094">MKKINKPRLSGWIITSILLLAIISLISPQQLPVVIYKLSLITLAAVLGYWLDRSLFPKARPDQYLCDEGDVTAKNRYPVSRGDQRVFSAIMIRRALIVAAVCIAVAIGL</sequence>
<dbReference type="AlphaFoldDB" id="A0A2U8I5Q8"/>
<name>A0A2U8I5Q8_9GAMM</name>
<dbReference type="STRING" id="1878942.GCA_900128755_00185"/>
<dbReference type="Pfam" id="PF13272">
    <property type="entry name" value="Holin_2-3"/>
    <property type="match status" value="1"/>
</dbReference>
<evidence type="ECO:0000313" key="3">
    <source>
        <dbReference type="Proteomes" id="UP000261875"/>
    </source>
</evidence>
<organism evidence="2 3">
    <name type="scientific">Candidatus Fukatsuia symbiotica</name>
    <dbReference type="NCBI Taxonomy" id="1878942"/>
    <lineage>
        <taxon>Bacteria</taxon>
        <taxon>Pseudomonadati</taxon>
        <taxon>Pseudomonadota</taxon>
        <taxon>Gammaproteobacteria</taxon>
        <taxon>Enterobacterales</taxon>
        <taxon>Yersiniaceae</taxon>
        <taxon>Candidatus Fukatsuia</taxon>
    </lineage>
</organism>
<accession>A0A2U8I5Q8</accession>
<dbReference type="Proteomes" id="UP000261875">
    <property type="component" value="Chromosome"/>
</dbReference>
<dbReference type="RefSeq" id="WP_119797110.1">
    <property type="nucleotide sequence ID" value="NZ_CP021659.1"/>
</dbReference>
<dbReference type="InterPro" id="IPR025140">
    <property type="entry name" value="Holin_2-3"/>
</dbReference>
<proteinExistence type="predicted"/>